<accession>A0ABI7ZSU0</accession>
<feature type="region of interest" description="Disordered" evidence="1">
    <location>
        <begin position="259"/>
        <end position="316"/>
    </location>
</feature>
<feature type="compositionally biased region" description="Basic and acidic residues" evidence="1">
    <location>
        <begin position="264"/>
        <end position="285"/>
    </location>
</feature>
<feature type="compositionally biased region" description="Polar residues" evidence="1">
    <location>
        <begin position="286"/>
        <end position="295"/>
    </location>
</feature>
<dbReference type="PANTHER" id="PTHR22574">
    <property type="match status" value="1"/>
</dbReference>
<evidence type="ECO:0000256" key="1">
    <source>
        <dbReference type="SAM" id="MobiDB-lite"/>
    </source>
</evidence>
<dbReference type="PANTHER" id="PTHR22574:SF16">
    <property type="entry name" value="GOLGI ASSOCIATED RAB2 INTERACTOR FAMILY MEMBER 6"/>
    <property type="match status" value="1"/>
</dbReference>
<reference evidence="2 3" key="1">
    <citation type="submission" date="2021-02" db="EMBL/GenBank/DDBJ databases">
        <title>Safari Cat Assemblies.</title>
        <authorList>
            <person name="Bredemeyer K.R."/>
            <person name="Murphy W.J."/>
        </authorList>
    </citation>
    <scope>NUCLEOTIDE SEQUENCE [LARGE SCALE GENOMIC DNA]</scope>
</reference>
<proteinExistence type="predicted"/>
<dbReference type="Proteomes" id="UP000823872">
    <property type="component" value="Chromosome A1"/>
</dbReference>
<dbReference type="Ensembl" id="ENSFCTT00005070470.1">
    <property type="protein sequence ID" value="ENSFCTP00005050161.1"/>
    <property type="gene ID" value="ENSFCTG00005024787.1"/>
</dbReference>
<name>A0ABI7ZSU0_FELCA</name>
<dbReference type="GeneTree" id="ENSGT00940000163320"/>
<protein>
    <submittedName>
        <fullName evidence="2">Uncharacterized protein</fullName>
    </submittedName>
</protein>
<organism evidence="2 3">
    <name type="scientific">Felis catus</name>
    <name type="common">Cat</name>
    <name type="synonym">Felis silvestris catus</name>
    <dbReference type="NCBI Taxonomy" id="9685"/>
    <lineage>
        <taxon>Eukaryota</taxon>
        <taxon>Metazoa</taxon>
        <taxon>Chordata</taxon>
        <taxon>Craniata</taxon>
        <taxon>Vertebrata</taxon>
        <taxon>Euteleostomi</taxon>
        <taxon>Mammalia</taxon>
        <taxon>Eutheria</taxon>
        <taxon>Laurasiatheria</taxon>
        <taxon>Carnivora</taxon>
        <taxon>Feliformia</taxon>
        <taxon>Felidae</taxon>
        <taxon>Felinae</taxon>
        <taxon>Felis</taxon>
    </lineage>
</organism>
<sequence>MDSNLKLLCDGSRSFQMLHIFNKSVGKLQGLLCKGEYALLKHLLIFESDFIQAASFEVCEDIHLQLKKKVPLEACHWTLFLPTILHPPDAKEDLFACWEDLVYLRRPPVEAYSGTLGQPAGDIISIPVLEGENKKKPAAMELHREGDQDRLSIQSLPMVADVSAATCSVAYTGGEGVQQHGSHTRCVLRNTQSFLIPAPTGPDCLAAPGALVTLRGSSVVSGGQTISRPVTETTEGPKVEAFMSALQREGDVSRVSQLQAEASGQRKEKEQAPTQRPDHLGRVGEDSSSLSSHRTTWGEKTEEQSSLQGQGHGSPFPEYSRLSSTLNGSWWVPIYPSLLAFRWLYLIHSFSDA</sequence>
<keyword evidence="3" id="KW-1185">Reference proteome</keyword>
<reference evidence="2" key="3">
    <citation type="submission" date="2025-09" db="UniProtKB">
        <authorList>
            <consortium name="Ensembl"/>
        </authorList>
    </citation>
    <scope>IDENTIFICATION</scope>
    <source>
        <strain evidence="2">breed Abyssinian</strain>
    </source>
</reference>
<evidence type="ECO:0000313" key="2">
    <source>
        <dbReference type="Ensembl" id="ENSFCTP00005050161.1"/>
    </source>
</evidence>
<reference evidence="2" key="2">
    <citation type="submission" date="2025-08" db="UniProtKB">
        <authorList>
            <consortium name="Ensembl"/>
        </authorList>
    </citation>
    <scope>IDENTIFICATION</scope>
    <source>
        <strain evidence="2">breed Abyssinian</strain>
    </source>
</reference>
<evidence type="ECO:0000313" key="3">
    <source>
        <dbReference type="Proteomes" id="UP000823872"/>
    </source>
</evidence>